<reference evidence="6" key="1">
    <citation type="submission" date="2020-06" db="EMBL/GenBank/DDBJ databases">
        <authorList>
            <person name="Li T."/>
            <person name="Hu X."/>
            <person name="Zhang T."/>
            <person name="Song X."/>
            <person name="Zhang H."/>
            <person name="Dai N."/>
            <person name="Sheng W."/>
            <person name="Hou X."/>
            <person name="Wei L."/>
        </authorList>
    </citation>
    <scope>NUCLEOTIDE SEQUENCE</scope>
    <source>
        <strain evidence="6">G02</strain>
        <tissue evidence="6">Leaf</tissue>
    </source>
</reference>
<dbReference type="GO" id="GO:0016301">
    <property type="term" value="F:kinase activity"/>
    <property type="evidence" value="ECO:0007669"/>
    <property type="project" value="UniProtKB-KW"/>
</dbReference>
<dbReference type="Gene3D" id="2.130.10.10">
    <property type="entry name" value="YVTN repeat-like/Quinoprotein amine dehydrogenase"/>
    <property type="match status" value="2"/>
</dbReference>
<dbReference type="PANTHER" id="PTHR19877:SF13">
    <property type="entry name" value="SERINE-THREONINE KINASE RECEPTOR-ASSOCIATED PROTEIN"/>
    <property type="match status" value="1"/>
</dbReference>
<proteinExistence type="inferred from homology"/>
<gene>
    <name evidence="6" type="ORF">Sradi_0098600</name>
</gene>
<dbReference type="PROSITE" id="PS50294">
    <property type="entry name" value="WD_REPEATS_REGION"/>
    <property type="match status" value="1"/>
</dbReference>
<comment type="caution">
    <text evidence="6">The sequence shown here is derived from an EMBL/GenBank/DDBJ whole genome shotgun (WGS) entry which is preliminary data.</text>
</comment>
<feature type="repeat" description="WD" evidence="5">
    <location>
        <begin position="180"/>
        <end position="212"/>
    </location>
</feature>
<keyword evidence="6" id="KW-0675">Receptor</keyword>
<dbReference type="GO" id="GO:0000387">
    <property type="term" value="P:spliceosomal snRNP assembly"/>
    <property type="evidence" value="ECO:0007669"/>
    <property type="project" value="TreeGrafter"/>
</dbReference>
<name>A0AAW2WIL6_SESRA</name>
<dbReference type="GO" id="GO:0003723">
    <property type="term" value="F:RNA binding"/>
    <property type="evidence" value="ECO:0007669"/>
    <property type="project" value="TreeGrafter"/>
</dbReference>
<evidence type="ECO:0000256" key="2">
    <source>
        <dbReference type="ARBA" id="ARBA00022737"/>
    </source>
</evidence>
<dbReference type="Pfam" id="PF00400">
    <property type="entry name" value="WD40"/>
    <property type="match status" value="4"/>
</dbReference>
<dbReference type="SUPFAM" id="SSF50998">
    <property type="entry name" value="Quinoprotein alcohol dehydrogenase-like"/>
    <property type="match status" value="1"/>
</dbReference>
<evidence type="ECO:0000256" key="4">
    <source>
        <dbReference type="ARBA" id="ARBA00040390"/>
    </source>
</evidence>
<dbReference type="InterPro" id="IPR015943">
    <property type="entry name" value="WD40/YVTN_repeat-like_dom_sf"/>
</dbReference>
<dbReference type="EMBL" id="JACGWJ010000001">
    <property type="protein sequence ID" value="KAL0441597.1"/>
    <property type="molecule type" value="Genomic_DNA"/>
</dbReference>
<keyword evidence="6" id="KW-0418">Kinase</keyword>
<organism evidence="6">
    <name type="scientific">Sesamum radiatum</name>
    <name type="common">Black benniseed</name>
    <dbReference type="NCBI Taxonomy" id="300843"/>
    <lineage>
        <taxon>Eukaryota</taxon>
        <taxon>Viridiplantae</taxon>
        <taxon>Streptophyta</taxon>
        <taxon>Embryophyta</taxon>
        <taxon>Tracheophyta</taxon>
        <taxon>Spermatophyta</taxon>
        <taxon>Magnoliopsida</taxon>
        <taxon>eudicotyledons</taxon>
        <taxon>Gunneridae</taxon>
        <taxon>Pentapetalae</taxon>
        <taxon>asterids</taxon>
        <taxon>lamiids</taxon>
        <taxon>Lamiales</taxon>
        <taxon>Pedaliaceae</taxon>
        <taxon>Sesamum</taxon>
    </lineage>
</organism>
<protein>
    <recommendedName>
        <fullName evidence="4">Serine-threonine kinase receptor-associated protein</fullName>
    </recommendedName>
</protein>
<accession>A0AAW2WIL6</accession>
<evidence type="ECO:0000256" key="1">
    <source>
        <dbReference type="ARBA" id="ARBA00022574"/>
    </source>
</evidence>
<dbReference type="PROSITE" id="PS50082">
    <property type="entry name" value="WD_REPEATS_2"/>
    <property type="match status" value="1"/>
</dbReference>
<comment type="similarity">
    <text evidence="3">Belongs to the WD repeat STRAP family.</text>
</comment>
<dbReference type="SMART" id="SM00320">
    <property type="entry name" value="WD40"/>
    <property type="match status" value="5"/>
</dbReference>
<keyword evidence="1 5" id="KW-0853">WD repeat</keyword>
<reference evidence="6" key="2">
    <citation type="journal article" date="2024" name="Plant">
        <title>Genomic evolution and insights into agronomic trait innovations of Sesamum species.</title>
        <authorList>
            <person name="Miao H."/>
            <person name="Wang L."/>
            <person name="Qu L."/>
            <person name="Liu H."/>
            <person name="Sun Y."/>
            <person name="Le M."/>
            <person name="Wang Q."/>
            <person name="Wei S."/>
            <person name="Zheng Y."/>
            <person name="Lin W."/>
            <person name="Duan Y."/>
            <person name="Cao H."/>
            <person name="Xiong S."/>
            <person name="Wang X."/>
            <person name="Wei L."/>
            <person name="Li C."/>
            <person name="Ma Q."/>
            <person name="Ju M."/>
            <person name="Zhao R."/>
            <person name="Li G."/>
            <person name="Mu C."/>
            <person name="Tian Q."/>
            <person name="Mei H."/>
            <person name="Zhang T."/>
            <person name="Gao T."/>
            <person name="Zhang H."/>
        </authorList>
    </citation>
    <scope>NUCLEOTIDE SEQUENCE</scope>
    <source>
        <strain evidence="6">G02</strain>
    </source>
</reference>
<sequence length="263" mass="28506">MDKKKVIAPLVCHGHSRPVVDLFYSPITPDGFFLVSASKDSTPMLRNGETGDWIGTFQGHKGAVWSCCLDKHALRAASASADFSALWDVRTGTIVRTLETKSSVTSAEVSQDGRYITTADGSTVKFWDANHFGLVKSYDMPCIVESASLEPKYGNKFIASGEDMWIHVFDFHTGAEIGCNKGHHGPVHCVRFSPGGESYASGSEDGTIRIWQTGPQNNTNQETSGTNGPIQNVKDAADEVARQIENVHIAEEDKNVSEKAQAG</sequence>
<dbReference type="AlphaFoldDB" id="A0AAW2WIL6"/>
<evidence type="ECO:0000313" key="6">
    <source>
        <dbReference type="EMBL" id="KAL0441597.1"/>
    </source>
</evidence>
<dbReference type="InterPro" id="IPR011047">
    <property type="entry name" value="Quinoprotein_ADH-like_sf"/>
</dbReference>
<keyword evidence="6" id="KW-0808">Transferase</keyword>
<dbReference type="PANTHER" id="PTHR19877">
    <property type="entry name" value="EUKARYOTIC TRANSLATION INITIATION FACTOR 3 SUBUNIT I"/>
    <property type="match status" value="1"/>
</dbReference>
<dbReference type="InterPro" id="IPR001680">
    <property type="entry name" value="WD40_rpt"/>
</dbReference>
<dbReference type="GO" id="GO:0032797">
    <property type="term" value="C:SMN complex"/>
    <property type="evidence" value="ECO:0007669"/>
    <property type="project" value="TreeGrafter"/>
</dbReference>
<evidence type="ECO:0000256" key="3">
    <source>
        <dbReference type="ARBA" id="ARBA00038394"/>
    </source>
</evidence>
<evidence type="ECO:0000256" key="5">
    <source>
        <dbReference type="PROSITE-ProRule" id="PRU00221"/>
    </source>
</evidence>
<keyword evidence="2" id="KW-0677">Repeat</keyword>